<feature type="region of interest" description="Disordered" evidence="1">
    <location>
        <begin position="1"/>
        <end position="21"/>
    </location>
</feature>
<evidence type="ECO:0008006" key="4">
    <source>
        <dbReference type="Google" id="ProtNLM"/>
    </source>
</evidence>
<feature type="compositionally biased region" description="Pro residues" evidence="1">
    <location>
        <begin position="217"/>
        <end position="229"/>
    </location>
</feature>
<feature type="compositionally biased region" description="Basic and acidic residues" evidence="1">
    <location>
        <begin position="133"/>
        <end position="146"/>
    </location>
</feature>
<protein>
    <recommendedName>
        <fullName evidence="4">Basic proline-rich protein-like</fullName>
    </recommendedName>
</protein>
<feature type="compositionally biased region" description="Low complexity" evidence="1">
    <location>
        <begin position="248"/>
        <end position="257"/>
    </location>
</feature>
<feature type="region of interest" description="Disordered" evidence="1">
    <location>
        <begin position="68"/>
        <end position="345"/>
    </location>
</feature>
<evidence type="ECO:0000313" key="2">
    <source>
        <dbReference type="EMBL" id="CAI9172314.1"/>
    </source>
</evidence>
<reference evidence="2" key="1">
    <citation type="submission" date="2023-04" db="EMBL/GenBank/DDBJ databases">
        <authorList>
            <consortium name="ELIXIR-Norway"/>
        </authorList>
    </citation>
    <scope>NUCLEOTIDE SEQUENCE [LARGE SCALE GENOMIC DNA]</scope>
</reference>
<dbReference type="EMBL" id="OX459968">
    <property type="protein sequence ID" value="CAI9172314.1"/>
    <property type="molecule type" value="Genomic_DNA"/>
</dbReference>
<feature type="region of interest" description="Disordered" evidence="1">
    <location>
        <begin position="38"/>
        <end position="57"/>
    </location>
</feature>
<evidence type="ECO:0000313" key="3">
    <source>
        <dbReference type="Proteomes" id="UP001176941"/>
    </source>
</evidence>
<keyword evidence="3" id="KW-1185">Reference proteome</keyword>
<sequence length="345" mass="36404">MPPATSSLGPPLGGPFAHLPKPQHLVRPSLTAYAANHPVLKDHGSQRAGREDVRGAFRKKVSPKLILTSGVPSCEGPPRAAFRRQPREPATLGRERRLRQCPRPQDDKDPARGGITGRSPRSPGGRGAPSEPPRSRDNARRPDARRSVPLRDPVPAWRSGRRPTPRASDPAAPRSDVPHPGGIPVRPRDSCLLGDPCRLGSQSGPSTPARFWDPNPALGPPPGPGPLPFRRPLSPGIPVRAREPRPTPGSQSGPGSPVRLKTPALLPVRPWGPPPGSGTPVRPRDPRPALGPQSGPGDPCPALGPQFGPGTPARLETPAPPWTQPGSGTPDSRGSPRPPETAAWP</sequence>
<dbReference type="Proteomes" id="UP001176941">
    <property type="component" value="Chromosome 32"/>
</dbReference>
<name>A0ABN8ZEZ3_RANTA</name>
<organism evidence="2 3">
    <name type="scientific">Rangifer tarandus platyrhynchus</name>
    <name type="common">Svalbard reindeer</name>
    <dbReference type="NCBI Taxonomy" id="3082113"/>
    <lineage>
        <taxon>Eukaryota</taxon>
        <taxon>Metazoa</taxon>
        <taxon>Chordata</taxon>
        <taxon>Craniata</taxon>
        <taxon>Vertebrata</taxon>
        <taxon>Euteleostomi</taxon>
        <taxon>Mammalia</taxon>
        <taxon>Eutheria</taxon>
        <taxon>Laurasiatheria</taxon>
        <taxon>Artiodactyla</taxon>
        <taxon>Ruminantia</taxon>
        <taxon>Pecora</taxon>
        <taxon>Cervidae</taxon>
        <taxon>Odocoileinae</taxon>
        <taxon>Rangifer</taxon>
    </lineage>
</organism>
<feature type="compositionally biased region" description="Basic and acidic residues" evidence="1">
    <location>
        <begin position="39"/>
        <end position="55"/>
    </location>
</feature>
<accession>A0ABN8ZEZ3</accession>
<evidence type="ECO:0000256" key="1">
    <source>
        <dbReference type="SAM" id="MobiDB-lite"/>
    </source>
</evidence>
<proteinExistence type="predicted"/>
<gene>
    <name evidence="2" type="ORF">MRATA1EN1_LOCUS21276</name>
</gene>